<gene>
    <name evidence="1" type="ORF">CGOC_LOCUS5170</name>
</gene>
<sequence length="86" mass="9560">NTRVVTSSLPRQSGKTAVTRTFSETEIEQIISGGATLYKQYGHIFDAIIINNDLEESTAQLIRLIHDLETKPTWVPLSWATNLGSD</sequence>
<dbReference type="InterPro" id="IPR027417">
    <property type="entry name" value="P-loop_NTPase"/>
</dbReference>
<dbReference type="OrthoDB" id="439127at2759"/>
<dbReference type="AlphaFoldDB" id="A0A3P6T1I8"/>
<evidence type="ECO:0000313" key="1">
    <source>
        <dbReference type="EMBL" id="VDK60954.1"/>
    </source>
</evidence>
<dbReference type="InterPro" id="IPR050716">
    <property type="entry name" value="MAGUK"/>
</dbReference>
<protein>
    <recommendedName>
        <fullName evidence="3">Guanylate kinase-like domain-containing protein</fullName>
    </recommendedName>
</protein>
<dbReference type="Proteomes" id="UP000271889">
    <property type="component" value="Unassembled WGS sequence"/>
</dbReference>
<reference evidence="1 2" key="1">
    <citation type="submission" date="2018-11" db="EMBL/GenBank/DDBJ databases">
        <authorList>
            <consortium name="Pathogen Informatics"/>
        </authorList>
    </citation>
    <scope>NUCLEOTIDE SEQUENCE [LARGE SCALE GENOMIC DNA]</scope>
</reference>
<organism evidence="1 2">
    <name type="scientific">Cylicostephanus goldi</name>
    <name type="common">Nematode worm</name>
    <dbReference type="NCBI Taxonomy" id="71465"/>
    <lineage>
        <taxon>Eukaryota</taxon>
        <taxon>Metazoa</taxon>
        <taxon>Ecdysozoa</taxon>
        <taxon>Nematoda</taxon>
        <taxon>Chromadorea</taxon>
        <taxon>Rhabditida</taxon>
        <taxon>Rhabditina</taxon>
        <taxon>Rhabditomorpha</taxon>
        <taxon>Strongyloidea</taxon>
        <taxon>Strongylidae</taxon>
        <taxon>Cylicostephanus</taxon>
    </lineage>
</organism>
<accession>A0A3P6T1I8</accession>
<evidence type="ECO:0008006" key="3">
    <source>
        <dbReference type="Google" id="ProtNLM"/>
    </source>
</evidence>
<keyword evidence="2" id="KW-1185">Reference proteome</keyword>
<dbReference type="Gene3D" id="3.40.50.300">
    <property type="entry name" value="P-loop containing nucleotide triphosphate hydrolases"/>
    <property type="match status" value="1"/>
</dbReference>
<dbReference type="SUPFAM" id="SSF52540">
    <property type="entry name" value="P-loop containing nucleoside triphosphate hydrolases"/>
    <property type="match status" value="1"/>
</dbReference>
<dbReference type="PANTHER" id="PTHR23122">
    <property type="entry name" value="MEMBRANE-ASSOCIATED GUANYLATE KINASE MAGUK"/>
    <property type="match status" value="1"/>
</dbReference>
<proteinExistence type="predicted"/>
<name>A0A3P6T1I8_CYLGO</name>
<feature type="non-terminal residue" evidence="1">
    <location>
        <position position="1"/>
    </location>
</feature>
<evidence type="ECO:0000313" key="2">
    <source>
        <dbReference type="Proteomes" id="UP000271889"/>
    </source>
</evidence>
<dbReference type="EMBL" id="UYRV01015336">
    <property type="protein sequence ID" value="VDK60954.1"/>
    <property type="molecule type" value="Genomic_DNA"/>
</dbReference>